<evidence type="ECO:0000313" key="2">
    <source>
        <dbReference type="EMBL" id="QGH47663.1"/>
    </source>
</evidence>
<reference evidence="2 4" key="1">
    <citation type="journal article" date="2015" name="Genome Announc.">
        <title>Draft Genome Sequence of Vibrio owensii Strain SH-14, Which Causes Shrimp Acute Hepatopancreatic Necrosis Disease.</title>
        <authorList>
            <person name="Liu L."/>
            <person name="Xiao J."/>
            <person name="Xia X."/>
            <person name="Pan Y."/>
            <person name="Yan S."/>
            <person name="Wang Y."/>
        </authorList>
    </citation>
    <scope>NUCLEOTIDE SEQUENCE [LARGE SCALE GENOMIC DNA]</scope>
    <source>
        <strain evidence="2 4">SH14</strain>
    </source>
</reference>
<evidence type="ECO:0000313" key="3">
    <source>
        <dbReference type="Proteomes" id="UP000272136"/>
    </source>
</evidence>
<proteinExistence type="predicted"/>
<dbReference type="EMBL" id="CP045859">
    <property type="protein sequence ID" value="QGH47663.1"/>
    <property type="molecule type" value="Genomic_DNA"/>
</dbReference>
<accession>A0AAP9KAI9</accession>
<evidence type="ECO:0000313" key="4">
    <source>
        <dbReference type="Proteomes" id="UP000390336"/>
    </source>
</evidence>
<dbReference type="EMBL" id="CP033137">
    <property type="protein sequence ID" value="AYO14660.1"/>
    <property type="molecule type" value="Genomic_DNA"/>
</dbReference>
<dbReference type="Proteomes" id="UP000272136">
    <property type="component" value="Chromosome 1"/>
</dbReference>
<reference evidence="1 3" key="2">
    <citation type="submission" date="2018-10" db="EMBL/GenBank/DDBJ databases">
        <title>Whole Genome of Vibrio owensii strain 170502, isolated from Acute Hepatopancreatic Necrosis Disease (AHPND) shrimp.</title>
        <authorList>
            <person name="Yan M."/>
            <person name="Wang X."/>
            <person name="Wang Y."/>
        </authorList>
    </citation>
    <scope>NUCLEOTIDE SEQUENCE [LARGE SCALE GENOMIC DNA]</scope>
    <source>
        <strain evidence="1 3">1700302</strain>
    </source>
</reference>
<dbReference type="Proteomes" id="UP000390336">
    <property type="component" value="Chromosome 1"/>
</dbReference>
<keyword evidence="3" id="KW-1185">Reference proteome</keyword>
<gene>
    <name evidence="2" type="ORF">APZ19_11375</name>
    <name evidence="1" type="ORF">D0812_09670</name>
</gene>
<organism evidence="2 4">
    <name type="scientific">Vibrio owensii</name>
    <dbReference type="NCBI Taxonomy" id="696485"/>
    <lineage>
        <taxon>Bacteria</taxon>
        <taxon>Pseudomonadati</taxon>
        <taxon>Pseudomonadota</taxon>
        <taxon>Gammaproteobacteria</taxon>
        <taxon>Vibrionales</taxon>
        <taxon>Vibrionaceae</taxon>
        <taxon>Vibrio</taxon>
    </lineage>
</organism>
<reference evidence="2" key="3">
    <citation type="submission" date="2019-11" db="EMBL/GenBank/DDBJ databases">
        <title>Complete genome sequence of Vibrio owensii SH-14 isolated from shrimp with acute hepatopancreatic necrosis diease.</title>
        <authorList>
            <person name="Liang X."/>
            <person name="Wang Y."/>
        </authorList>
    </citation>
    <scope>NUCLEOTIDE SEQUENCE</scope>
    <source>
        <strain evidence="2">SH14</strain>
    </source>
</reference>
<protein>
    <submittedName>
        <fullName evidence="2">Uncharacterized protein</fullName>
    </submittedName>
</protein>
<sequence>MIACSDMALLRRFYGSENGLNLSSKRPSVLEHIAQGANRIDAREAVFYLSAYYQKSVRYYVVCSDPLLMSHLSLWLNSALGTARNYVVRTQTQSELNYEQVLYERYPHGVLCIEQLPSDAIQFRAELNVESEQDDPFAKLKSDKAFIERRIEQTLWRWKQQPLISQTVKRPLGRLLRDLLLACEERQLQLAQNTYWEIRDRQLLEQRNLFALELQVHAAGEQWSRIVAHSELGWLLRGVVSKRINEMVLEAFARHLHLNVENLSALNWVVLAECLMDQQGFFLRRPNLTNSPSNAHYWQYWAVFATALGYDVVPALPEWFDSAWVARLVEARAQLFEVNPAALTNVETSPINQLLAQSKTLENAMQVVEYALRCYEHELPSLISWLFSLSAEDQKILSSNPLLSKRWSEWEHRLSTTCWQHESPQSFWCRWFNGDSVEFWLDEDITNQQLIIQVDFSELTRVIHAVDKAELILDRLPIFLNWLNAQKALGTSELWLEFIRVILLEELTWCNQVLLAKVVRNYSKLENKEVGHRTLVEAISRSLGSGTLGYDIANKIIFNAYV</sequence>
<evidence type="ECO:0000313" key="1">
    <source>
        <dbReference type="EMBL" id="AYO14660.1"/>
    </source>
</evidence>
<dbReference type="AlphaFoldDB" id="A0AAP9KAI9"/>
<name>A0AAP9KAI9_9VIBR</name>
<dbReference type="RefSeq" id="WP_054822805.1">
    <property type="nucleotide sequence ID" value="NZ_CP033137.1"/>
</dbReference>